<dbReference type="EMBL" id="BAAAZX010000052">
    <property type="protein sequence ID" value="GAA4031060.1"/>
    <property type="molecule type" value="Genomic_DNA"/>
</dbReference>
<evidence type="ECO:0000259" key="3">
    <source>
        <dbReference type="Pfam" id="PF13359"/>
    </source>
</evidence>
<protein>
    <submittedName>
        <fullName evidence="4">IS5/IS1182 family transposase</fullName>
    </submittedName>
</protein>
<proteinExistence type="predicted"/>
<keyword evidence="5" id="KW-1185">Reference proteome</keyword>
<dbReference type="InterPro" id="IPR027806">
    <property type="entry name" value="HARBI1_dom"/>
</dbReference>
<dbReference type="RefSeq" id="WP_345571677.1">
    <property type="nucleotide sequence ID" value="NZ_BAAAZX010000052.1"/>
</dbReference>
<dbReference type="Proteomes" id="UP001500456">
    <property type="component" value="Unassembled WGS sequence"/>
</dbReference>
<evidence type="ECO:0000256" key="1">
    <source>
        <dbReference type="ARBA" id="ARBA00001968"/>
    </source>
</evidence>
<sequence length="279" mass="30966">MPTKSPPAGAHTELVYQCRLTLSTQTLTFLTGLLRAHLKQIRSRWRKLPAGRIAVIVLAALRHDQRLADLAGGNDISRTTVDRWLKEMIDLLAARAPRLERVLAKIAREGGSVVLLDGSLIPTQRQTGLPMRRRWSAKHKRHGLLVIALTDVKGRLLWTSTARPARGSEITACRHDDLVGRLREAGLAAIADLGFVGLDDGGPDADPAVITGYKKPKGKKLPPAKKLVNQLIAAERAVCEHAFAHLKNWRILAKLRLDVKWATRLVRALMILTWHEIAR</sequence>
<evidence type="ECO:0000256" key="2">
    <source>
        <dbReference type="ARBA" id="ARBA00022723"/>
    </source>
</evidence>
<comment type="cofactor">
    <cofactor evidence="1">
        <name>a divalent metal cation</name>
        <dbReference type="ChEBI" id="CHEBI:60240"/>
    </cofactor>
</comment>
<evidence type="ECO:0000313" key="5">
    <source>
        <dbReference type="Proteomes" id="UP001500456"/>
    </source>
</evidence>
<keyword evidence="2" id="KW-0479">Metal-binding</keyword>
<dbReference type="Pfam" id="PF13359">
    <property type="entry name" value="DDE_Tnp_4"/>
    <property type="match status" value="1"/>
</dbReference>
<evidence type="ECO:0000313" key="4">
    <source>
        <dbReference type="EMBL" id="GAA4031060.1"/>
    </source>
</evidence>
<feature type="domain" description="DDE Tnp4" evidence="3">
    <location>
        <begin position="116"/>
        <end position="273"/>
    </location>
</feature>
<comment type="caution">
    <text evidence="4">The sequence shown here is derived from an EMBL/GenBank/DDBJ whole genome shotgun (WGS) entry which is preliminary data.</text>
</comment>
<organism evidence="4 5">
    <name type="scientific">Streptomyces plumbiresistens</name>
    <dbReference type="NCBI Taxonomy" id="511811"/>
    <lineage>
        <taxon>Bacteria</taxon>
        <taxon>Bacillati</taxon>
        <taxon>Actinomycetota</taxon>
        <taxon>Actinomycetes</taxon>
        <taxon>Kitasatosporales</taxon>
        <taxon>Streptomycetaceae</taxon>
        <taxon>Streptomyces</taxon>
    </lineage>
</organism>
<reference evidence="5" key="1">
    <citation type="journal article" date="2019" name="Int. J. Syst. Evol. Microbiol.">
        <title>The Global Catalogue of Microorganisms (GCM) 10K type strain sequencing project: providing services to taxonomists for standard genome sequencing and annotation.</title>
        <authorList>
            <consortium name="The Broad Institute Genomics Platform"/>
            <consortium name="The Broad Institute Genome Sequencing Center for Infectious Disease"/>
            <person name="Wu L."/>
            <person name="Ma J."/>
        </authorList>
    </citation>
    <scope>NUCLEOTIDE SEQUENCE [LARGE SCALE GENOMIC DNA]</scope>
    <source>
        <strain evidence="5">JCM 16924</strain>
    </source>
</reference>
<name>A0ABP7TTJ5_9ACTN</name>
<gene>
    <name evidence="4" type="ORF">GCM10022232_91250</name>
</gene>
<accession>A0ABP7TTJ5</accession>